<name>F4GIB3_PARC1</name>
<dbReference type="Pfam" id="PF04389">
    <property type="entry name" value="Peptidase_M28"/>
    <property type="match status" value="1"/>
</dbReference>
<dbReference type="Gene3D" id="3.40.630.10">
    <property type="entry name" value="Zn peptidases"/>
    <property type="match status" value="1"/>
</dbReference>
<feature type="domain" description="Peptidase M28" evidence="3">
    <location>
        <begin position="254"/>
        <end position="435"/>
    </location>
</feature>
<evidence type="ECO:0000259" key="3">
    <source>
        <dbReference type="Pfam" id="PF04389"/>
    </source>
</evidence>
<proteinExistence type="predicted"/>
<dbReference type="STRING" id="760011.Spico_0030"/>
<keyword evidence="5" id="KW-1185">Reference proteome</keyword>
<dbReference type="PANTHER" id="PTHR12147:SF26">
    <property type="entry name" value="PEPTIDASE M28 DOMAIN-CONTAINING PROTEIN"/>
    <property type="match status" value="1"/>
</dbReference>
<feature type="transmembrane region" description="Helical" evidence="2">
    <location>
        <begin position="120"/>
        <end position="138"/>
    </location>
</feature>
<dbReference type="GO" id="GO:0008235">
    <property type="term" value="F:metalloexopeptidase activity"/>
    <property type="evidence" value="ECO:0007669"/>
    <property type="project" value="InterPro"/>
</dbReference>
<dbReference type="GO" id="GO:0006508">
    <property type="term" value="P:proteolysis"/>
    <property type="evidence" value="ECO:0007669"/>
    <property type="project" value="InterPro"/>
</dbReference>
<gene>
    <name evidence="4" type="ordered locus">Spico_0030</name>
</gene>
<evidence type="ECO:0000313" key="5">
    <source>
        <dbReference type="Proteomes" id="UP000007939"/>
    </source>
</evidence>
<feature type="transmembrane region" description="Helical" evidence="2">
    <location>
        <begin position="224"/>
        <end position="244"/>
    </location>
</feature>
<feature type="transmembrane region" description="Helical" evidence="2">
    <location>
        <begin position="97"/>
        <end position="114"/>
    </location>
</feature>
<dbReference type="InterPro" id="IPR045175">
    <property type="entry name" value="M28_fam"/>
</dbReference>
<protein>
    <recommendedName>
        <fullName evidence="3">Peptidase M28 domain-containing protein</fullName>
    </recommendedName>
</protein>
<dbReference type="EMBL" id="CP002659">
    <property type="protein sequence ID" value="AEC01272.1"/>
    <property type="molecule type" value="Genomic_DNA"/>
</dbReference>
<organism evidence="4 5">
    <name type="scientific">Parasphaerochaeta coccoides (strain ATCC BAA-1237 / DSM 17374 / SPN1)</name>
    <name type="common">Sphaerochaeta coccoides</name>
    <dbReference type="NCBI Taxonomy" id="760011"/>
    <lineage>
        <taxon>Bacteria</taxon>
        <taxon>Pseudomonadati</taxon>
        <taxon>Spirochaetota</taxon>
        <taxon>Spirochaetia</taxon>
        <taxon>Spirochaetales</taxon>
        <taxon>Sphaerochaetaceae</taxon>
        <taxon>Parasphaerochaeta</taxon>
    </lineage>
</organism>
<dbReference type="Proteomes" id="UP000007939">
    <property type="component" value="Chromosome"/>
</dbReference>
<keyword evidence="2" id="KW-1133">Transmembrane helix</keyword>
<feature type="compositionally biased region" description="Acidic residues" evidence="1">
    <location>
        <begin position="446"/>
        <end position="461"/>
    </location>
</feature>
<reference evidence="4 5" key="2">
    <citation type="journal article" date="2012" name="Stand. Genomic Sci.">
        <title>Complete genome sequence of the termite hindgut bacterium Spirochaeta coccoides type strain (SPN1(T)), reclassification in the genus Sphaerochaeta as Sphaerochaeta coccoides comb. nov. and emendations of the family Spirochaetaceae and the genus Sphaerochaeta.</title>
        <authorList>
            <person name="Abt B."/>
            <person name="Han C."/>
            <person name="Scheuner C."/>
            <person name="Lu M."/>
            <person name="Lapidus A."/>
            <person name="Nolan M."/>
            <person name="Lucas S."/>
            <person name="Hammon N."/>
            <person name="Deshpande S."/>
            <person name="Cheng J.F."/>
            <person name="Tapia R."/>
            <person name="Goodwin L.A."/>
            <person name="Pitluck S."/>
            <person name="Liolios K."/>
            <person name="Pagani I."/>
            <person name="Ivanova N."/>
            <person name="Mavromatis K."/>
            <person name="Mikhailova N."/>
            <person name="Huntemann M."/>
            <person name="Pati A."/>
            <person name="Chen A."/>
            <person name="Palaniappan K."/>
            <person name="Land M."/>
            <person name="Hauser L."/>
            <person name="Brambilla E.M."/>
            <person name="Rohde M."/>
            <person name="Spring S."/>
            <person name="Gronow S."/>
            <person name="Goker M."/>
            <person name="Woyke T."/>
            <person name="Bristow J."/>
            <person name="Eisen J.A."/>
            <person name="Markowitz V."/>
            <person name="Hugenholtz P."/>
            <person name="Kyrpides N.C."/>
            <person name="Klenk H.P."/>
            <person name="Detter J.C."/>
        </authorList>
    </citation>
    <scope>NUCLEOTIDE SEQUENCE [LARGE SCALE GENOMIC DNA]</scope>
    <source>
        <strain evidence="5">ATCC BAA-1237 / DSM 17374 / SPN1</strain>
    </source>
</reference>
<feature type="region of interest" description="Disordered" evidence="1">
    <location>
        <begin position="446"/>
        <end position="472"/>
    </location>
</feature>
<reference evidence="5" key="1">
    <citation type="submission" date="2011-04" db="EMBL/GenBank/DDBJ databases">
        <title>The complete genome of Spirochaeta coccoides DSM 17374.</title>
        <authorList>
            <person name="Lucas S."/>
            <person name="Copeland A."/>
            <person name="Lapidus A."/>
            <person name="Bruce D."/>
            <person name="Goodwin L."/>
            <person name="Pitluck S."/>
            <person name="Peters L."/>
            <person name="Kyrpides N."/>
            <person name="Mavromatis K."/>
            <person name="Pagani I."/>
            <person name="Ivanova N."/>
            <person name="Ovchinnikova G."/>
            <person name="Lu M."/>
            <person name="Detter J.C."/>
            <person name="Tapia R."/>
            <person name="Han C."/>
            <person name="Land M."/>
            <person name="Hauser L."/>
            <person name="Markowitz V."/>
            <person name="Cheng J.-F."/>
            <person name="Hugenholtz P."/>
            <person name="Woyke T."/>
            <person name="Wu D."/>
            <person name="Spring S."/>
            <person name="Schroeder M."/>
            <person name="Brambilla E."/>
            <person name="Klenk H.-P."/>
            <person name="Eisen J.A."/>
        </authorList>
    </citation>
    <scope>NUCLEOTIDE SEQUENCE [LARGE SCALE GENOMIC DNA]</scope>
    <source>
        <strain evidence="5">ATCC BAA-1237 / DSM 17374 / SPN1</strain>
    </source>
</reference>
<dbReference type="KEGG" id="scc:Spico_0030"/>
<dbReference type="SUPFAM" id="SSF53187">
    <property type="entry name" value="Zn-dependent exopeptidases"/>
    <property type="match status" value="1"/>
</dbReference>
<accession>F4GIB3</accession>
<dbReference type="OrthoDB" id="369085at2"/>
<sequence length="472" mass="51693">MMKNMVRIHWPWSKKKSPDSSFRKEKTATQDSLPRVAALAAAALRRTREIIGLTGSRLAGSQAARDAAKLLHDDLAKVCDSTASQTFLMNVGSYAGWIRWVPLLYIIALAFAWASLPMVSFILFLICAFYAINQFIFFRPVGEITHPKDEGINVHGVIEPSGQARRTIVFSGHHDSARLDTFSTGSKKEYMSTVFLPFACCMFLFAVVAVLTVGSLFGHSVVPWRSVPVLALLVIATVLWKMVLPLRTFFSEEASPGAGDNLVSSCIVIELARYFRARTRRGNPLVGTRLVFASFDGEEVGVRGSRAWFSRNKEQLIPPGTLGYHFNIDCPYRLQDVSFLSTDAHGTVHLSQQFATQCADVAQSIGYNVHSQKMPLLAGATDATEGARAGLSATTLMGVSWEDGRKSAPYHTPEDTPDAVEPEALEAVLAIAIKLVGTLDGLDGEDAMEASEDVTESSDEDAPLKFKRLTKR</sequence>
<evidence type="ECO:0000313" key="4">
    <source>
        <dbReference type="EMBL" id="AEC01272.1"/>
    </source>
</evidence>
<evidence type="ECO:0000256" key="2">
    <source>
        <dbReference type="SAM" id="Phobius"/>
    </source>
</evidence>
<keyword evidence="2" id="KW-0812">Transmembrane</keyword>
<keyword evidence="2" id="KW-0472">Membrane</keyword>
<dbReference type="PANTHER" id="PTHR12147">
    <property type="entry name" value="METALLOPEPTIDASE M28 FAMILY MEMBER"/>
    <property type="match status" value="1"/>
</dbReference>
<feature type="transmembrane region" description="Helical" evidence="2">
    <location>
        <begin position="194"/>
        <end position="218"/>
    </location>
</feature>
<dbReference type="InterPro" id="IPR007484">
    <property type="entry name" value="Peptidase_M28"/>
</dbReference>
<dbReference type="AlphaFoldDB" id="F4GIB3"/>
<dbReference type="HOGENOM" id="CLU_578593_0_0_12"/>
<dbReference type="eggNOG" id="COG2234">
    <property type="taxonomic scope" value="Bacteria"/>
</dbReference>
<evidence type="ECO:0000256" key="1">
    <source>
        <dbReference type="SAM" id="MobiDB-lite"/>
    </source>
</evidence>